<dbReference type="AlphaFoldDB" id="A0A2I2FJM1"/>
<evidence type="ECO:0000313" key="3">
    <source>
        <dbReference type="Proteomes" id="UP000234585"/>
    </source>
</evidence>
<name>A0A2I2FJM1_ASPCN</name>
<organism evidence="2 3">
    <name type="scientific">Aspergillus candidus</name>
    <dbReference type="NCBI Taxonomy" id="41067"/>
    <lineage>
        <taxon>Eukaryota</taxon>
        <taxon>Fungi</taxon>
        <taxon>Dikarya</taxon>
        <taxon>Ascomycota</taxon>
        <taxon>Pezizomycotina</taxon>
        <taxon>Eurotiomycetes</taxon>
        <taxon>Eurotiomycetidae</taxon>
        <taxon>Eurotiales</taxon>
        <taxon>Aspergillaceae</taxon>
        <taxon>Aspergillus</taxon>
        <taxon>Aspergillus subgen. Circumdati</taxon>
    </lineage>
</organism>
<dbReference type="Proteomes" id="UP000234585">
    <property type="component" value="Unassembled WGS sequence"/>
</dbReference>
<dbReference type="GeneID" id="36527115"/>
<evidence type="ECO:0000256" key="1">
    <source>
        <dbReference type="SAM" id="SignalP"/>
    </source>
</evidence>
<protein>
    <recommendedName>
        <fullName evidence="4">Secreted protein</fullName>
    </recommendedName>
</protein>
<reference evidence="2 3" key="1">
    <citation type="submission" date="2017-12" db="EMBL/GenBank/DDBJ databases">
        <authorList>
            <consortium name="DOE Joint Genome Institute"/>
            <person name="Haridas S."/>
            <person name="Kjaerbolling I."/>
            <person name="Vesth T.C."/>
            <person name="Frisvad J.C."/>
            <person name="Nybo J.L."/>
            <person name="Theobald S."/>
            <person name="Kuo A."/>
            <person name="Bowyer P."/>
            <person name="Matsuda Y."/>
            <person name="Mondo S."/>
            <person name="Lyhne E.K."/>
            <person name="Kogle M.E."/>
            <person name="Clum A."/>
            <person name="Lipzen A."/>
            <person name="Salamov A."/>
            <person name="Ngan C.Y."/>
            <person name="Daum C."/>
            <person name="Chiniquy J."/>
            <person name="Barry K."/>
            <person name="LaButti K."/>
            <person name="Simmons B.A."/>
            <person name="Magnuson J.K."/>
            <person name="Mortensen U.H."/>
            <person name="Larsen T.O."/>
            <person name="Grigoriev I.V."/>
            <person name="Baker S.E."/>
            <person name="Andersen M.R."/>
            <person name="Nordberg H.P."/>
            <person name="Cantor M.N."/>
            <person name="Hua S.X."/>
        </authorList>
    </citation>
    <scope>NUCLEOTIDE SEQUENCE [LARGE SCALE GENOMIC DNA]</scope>
    <source>
        <strain evidence="2 3">CBS 102.13</strain>
    </source>
</reference>
<keyword evidence="3" id="KW-1185">Reference proteome</keyword>
<evidence type="ECO:0000313" key="2">
    <source>
        <dbReference type="EMBL" id="PLB40826.1"/>
    </source>
</evidence>
<feature type="signal peptide" evidence="1">
    <location>
        <begin position="1"/>
        <end position="19"/>
    </location>
</feature>
<accession>A0A2I2FJM1</accession>
<evidence type="ECO:0008006" key="4">
    <source>
        <dbReference type="Google" id="ProtNLM"/>
    </source>
</evidence>
<sequence length="82" mass="9491">MLFTLFFHVLCFPPRSCLSRAVSNFGTFGAQMMTGEETRLNQSINQPKGMMGSRDLAHRAFCVCLLRMTYDGCHHRMKSWRK</sequence>
<keyword evidence="1" id="KW-0732">Signal</keyword>
<feature type="chain" id="PRO_5014121254" description="Secreted protein" evidence="1">
    <location>
        <begin position="20"/>
        <end position="82"/>
    </location>
</feature>
<gene>
    <name evidence="2" type="ORF">BDW47DRAFT_82823</name>
</gene>
<proteinExistence type="predicted"/>
<dbReference type="RefSeq" id="XP_024674838.1">
    <property type="nucleotide sequence ID" value="XM_024819955.1"/>
</dbReference>
<dbReference type="EMBL" id="KZ559123">
    <property type="protein sequence ID" value="PLB40826.1"/>
    <property type="molecule type" value="Genomic_DNA"/>
</dbReference>